<gene>
    <name evidence="2" type="ORF">K1W69_11765</name>
</gene>
<proteinExistence type="predicted"/>
<dbReference type="InterPro" id="IPR045079">
    <property type="entry name" value="Oxoprolinase-like"/>
</dbReference>
<dbReference type="Pfam" id="PF02538">
    <property type="entry name" value="Hydantoinase_B"/>
    <property type="match status" value="1"/>
</dbReference>
<dbReference type="PANTHER" id="PTHR11365:SF23">
    <property type="entry name" value="HYPOTHETICAL 5-OXOPROLINASE (EUROFUNG)-RELATED"/>
    <property type="match status" value="1"/>
</dbReference>
<protein>
    <submittedName>
        <fullName evidence="2">Hydantoinase B/oxoprolinase family protein</fullName>
    </submittedName>
</protein>
<dbReference type="GO" id="GO:0006749">
    <property type="term" value="P:glutathione metabolic process"/>
    <property type="evidence" value="ECO:0007669"/>
    <property type="project" value="TreeGrafter"/>
</dbReference>
<dbReference type="InterPro" id="IPR003692">
    <property type="entry name" value="Hydantoinase_B"/>
</dbReference>
<evidence type="ECO:0000313" key="2">
    <source>
        <dbReference type="EMBL" id="MBW8637866.1"/>
    </source>
</evidence>
<reference evidence="2" key="1">
    <citation type="submission" date="2021-08" db="EMBL/GenBank/DDBJ databases">
        <title>Hoeflea bacterium WL0058 sp. nov., isolated from the sediment.</title>
        <authorList>
            <person name="Wang L."/>
            <person name="Zhang D."/>
        </authorList>
    </citation>
    <scope>NUCLEOTIDE SEQUENCE</scope>
    <source>
        <strain evidence="2">WL0058</strain>
    </source>
</reference>
<feature type="domain" description="Hydantoinase B/oxoprolinase" evidence="1">
    <location>
        <begin position="1"/>
        <end position="512"/>
    </location>
</feature>
<dbReference type="Proteomes" id="UP001196509">
    <property type="component" value="Unassembled WGS sequence"/>
</dbReference>
<dbReference type="EMBL" id="JAICBX010000002">
    <property type="protein sequence ID" value="MBW8637866.1"/>
    <property type="molecule type" value="Genomic_DNA"/>
</dbReference>
<accession>A0AAE3D1F1</accession>
<dbReference type="GO" id="GO:0017168">
    <property type="term" value="F:5-oxoprolinase (ATP-hydrolyzing) activity"/>
    <property type="evidence" value="ECO:0007669"/>
    <property type="project" value="TreeGrafter"/>
</dbReference>
<comment type="caution">
    <text evidence="2">The sequence shown here is derived from an EMBL/GenBank/DDBJ whole genome shotgun (WGS) entry which is preliminary data.</text>
</comment>
<dbReference type="AlphaFoldDB" id="A0AAE3D1F1"/>
<name>A0AAE3D1F1_9HYPH</name>
<dbReference type="GO" id="GO:0005829">
    <property type="term" value="C:cytosol"/>
    <property type="evidence" value="ECO:0007669"/>
    <property type="project" value="TreeGrafter"/>
</dbReference>
<organism evidence="2 3">
    <name type="scientific">Flavimaribacter sediminis</name>
    <dbReference type="NCBI Taxonomy" id="2865987"/>
    <lineage>
        <taxon>Bacteria</taxon>
        <taxon>Pseudomonadati</taxon>
        <taxon>Pseudomonadota</taxon>
        <taxon>Alphaproteobacteria</taxon>
        <taxon>Hyphomicrobiales</taxon>
        <taxon>Rhizobiaceae</taxon>
        <taxon>Flavimaribacter</taxon>
    </lineage>
</organism>
<keyword evidence="3" id="KW-1185">Reference proteome</keyword>
<sequence>MRNGLIAASEEMKTVLMRTAYNMIIYEALDFTVGLFDARGQTLSISLGLPMFIRGMGDTVRAKVEHFGPENIQPGDVLLTNDAYITGSHLNHPTFSQPIFHEGRLVAFASCMAHWIDIGGVLSGVTTDIFSEGLQIPVVKYYKAGQLNQDLHDLIRMNVRMPERAMGDLQAQLASIRAGARQFEALMNRYGGDAVMASIDAILDQSEAAAREQLRQIPDGVYEAESFMDDDAIEIGKPVPLQVRVEVSGDTMTVDLSNVSPQVRGFYNTGAGEACAQVAFKCLAASQEYPINDGTYRPLKVINPKGTVLNARRPAPMRLWMTYPMTVIDTIFKALAPTLPDSVIAGHHADLMVANVNGKDPETEDIFLYLGGLIGGGWGAKSQEDGVNATICINDGDTHNGPVEQVENKYPLIIRKYALREDSGGAGEFRGGLGTVQECEALAPINFQTRIERVNNPPHGLFGGMPGMGNQVAVRRSNGEETVFPNGKLTDQLEAGEAYILRSGGGGGFGPPGKRNPASIRHDIVQGYVSAEAAKCDYGFTMEAED</sequence>
<evidence type="ECO:0000313" key="3">
    <source>
        <dbReference type="Proteomes" id="UP001196509"/>
    </source>
</evidence>
<dbReference type="PANTHER" id="PTHR11365">
    <property type="entry name" value="5-OXOPROLINASE RELATED"/>
    <property type="match status" value="1"/>
</dbReference>
<evidence type="ECO:0000259" key="1">
    <source>
        <dbReference type="Pfam" id="PF02538"/>
    </source>
</evidence>